<feature type="compositionally biased region" description="Polar residues" evidence="4">
    <location>
        <begin position="1"/>
        <end position="25"/>
    </location>
</feature>
<dbReference type="CDD" id="cd00200">
    <property type="entry name" value="WD40"/>
    <property type="match status" value="1"/>
</dbReference>
<dbReference type="SUPFAM" id="SSF81383">
    <property type="entry name" value="F-box domain"/>
    <property type="match status" value="1"/>
</dbReference>
<sequence>MQSTNFSLHSTCNPVESLSGPSTTRPIDIPSKRPSSRHEFPPTVPSQPADKLVNRKRRDNVHFRDVQWGTKQQEIAEREQLALSYGRVGSPARSNSSSSKKREGKETGIFRRTSVSCKNKFQKAIAGRSRRSSADHMEGVEETSYPEASSFYQTQSRGTFMDRITHPKGMLSNLKVSRYDTPQPIHGASASSAARLFSQRPVSAQFYDSQLPTISQHYDSRGGYAARKAAAAARDGMRSGLPPSPPSPFNYLETREQNRRRLGSNSSAADSGADICSSSDIDMIDVPEAFVVKRDPMAHLPLELNALIFSHLDATSLRSCQKIGPWRNLASDPLVWRGEYLRNFNKENYVSPAPIQIGGVGIGMPGQQLQNWELMHSAREQINANWANAKGRAIYMAGHTDSVYCVQFDEQKIITGSRDRTIRVWDLNTHRCIKVIGGPTVRPTPGPRVLRTVDYPSFHHAEASVNGTAYGHNIYHVPSDFHSASILCLQYDEEILVTGSSDNDLIVWDVKTYEPIQRLKHHQGGVLDVAFDAKHIVSCSKDCTIVVWDRKTLKPLRTLTGHNGPVNAVQLRGNLLVSASGDGVARLWDLNKMECVREFPAKERGLAAVEFSDDAKYVLAGGNDHVTYKFEVATGKEVLQYSGHTQLVRSLFLDTQNRRVVSGSYDLDLRVYDYDTGATIAVFAEWTTSWMLAAKCDYRRIVSTSQDGRILLIDFGINQDGQKVEGVDLLGGCEPWVHEELDGLYPSFNSSVPKN</sequence>
<dbReference type="InterPro" id="IPR036322">
    <property type="entry name" value="WD40_repeat_dom_sf"/>
</dbReference>
<evidence type="ECO:0000256" key="2">
    <source>
        <dbReference type="ARBA" id="ARBA00022737"/>
    </source>
</evidence>
<dbReference type="PANTHER" id="PTHR19848:SF8">
    <property type="entry name" value="F-BOX AND WD REPEAT DOMAIN CONTAINING 7"/>
    <property type="match status" value="1"/>
</dbReference>
<dbReference type="OrthoDB" id="19711at2759"/>
<feature type="region of interest" description="Disordered" evidence="4">
    <location>
        <begin position="86"/>
        <end position="107"/>
    </location>
</feature>
<dbReference type="Gene3D" id="2.130.10.10">
    <property type="entry name" value="YVTN repeat-like/Quinoprotein amine dehydrogenase"/>
    <property type="match status" value="2"/>
</dbReference>
<feature type="region of interest" description="Disordered" evidence="4">
    <location>
        <begin position="1"/>
        <end position="74"/>
    </location>
</feature>
<dbReference type="EMBL" id="JAESVG020000001">
    <property type="protein sequence ID" value="KAG8631809.1"/>
    <property type="molecule type" value="Genomic_DNA"/>
</dbReference>
<protein>
    <recommendedName>
        <fullName evidence="7">WD domain-containing protein</fullName>
    </recommendedName>
</protein>
<reference evidence="5" key="1">
    <citation type="submission" date="2021-07" db="EMBL/GenBank/DDBJ databases">
        <title>Elsinoe batatas strain:CRI-CJ2 Genome sequencing and assembly.</title>
        <authorList>
            <person name="Huang L."/>
        </authorList>
    </citation>
    <scope>NUCLEOTIDE SEQUENCE</scope>
    <source>
        <strain evidence="5">CRI-CJ2</strain>
    </source>
</reference>
<gene>
    <name evidence="5" type="ORF">KVT40_000949</name>
</gene>
<evidence type="ECO:0000256" key="3">
    <source>
        <dbReference type="PROSITE-ProRule" id="PRU00221"/>
    </source>
</evidence>
<feature type="repeat" description="WD" evidence="3">
    <location>
        <begin position="641"/>
        <end position="682"/>
    </location>
</feature>
<dbReference type="AlphaFoldDB" id="A0A8K0LB01"/>
<proteinExistence type="predicted"/>
<feature type="compositionally biased region" description="Low complexity" evidence="4">
    <location>
        <begin position="229"/>
        <end position="240"/>
    </location>
</feature>
<dbReference type="Pfam" id="PF00400">
    <property type="entry name" value="WD40"/>
    <property type="match status" value="5"/>
</dbReference>
<comment type="caution">
    <text evidence="5">The sequence shown here is derived from an EMBL/GenBank/DDBJ whole genome shotgun (WGS) entry which is preliminary data.</text>
</comment>
<dbReference type="PROSITE" id="PS50294">
    <property type="entry name" value="WD_REPEATS_REGION"/>
    <property type="match status" value="3"/>
</dbReference>
<feature type="repeat" description="WD" evidence="3">
    <location>
        <begin position="396"/>
        <end position="435"/>
    </location>
</feature>
<keyword evidence="6" id="KW-1185">Reference proteome</keyword>
<dbReference type="PROSITE" id="PS50082">
    <property type="entry name" value="WD_REPEATS_2"/>
    <property type="match status" value="5"/>
</dbReference>
<accession>A0A8K0LB01</accession>
<feature type="region of interest" description="Disordered" evidence="4">
    <location>
        <begin position="229"/>
        <end position="251"/>
    </location>
</feature>
<dbReference type="PANTHER" id="PTHR19848">
    <property type="entry name" value="WD40 REPEAT PROTEIN"/>
    <property type="match status" value="1"/>
</dbReference>
<feature type="repeat" description="WD" evidence="3">
    <location>
        <begin position="559"/>
        <end position="598"/>
    </location>
</feature>
<dbReference type="InterPro" id="IPR019775">
    <property type="entry name" value="WD40_repeat_CS"/>
</dbReference>
<evidence type="ECO:0000256" key="1">
    <source>
        <dbReference type="ARBA" id="ARBA00022574"/>
    </source>
</evidence>
<keyword evidence="1 3" id="KW-0853">WD repeat</keyword>
<keyword evidence="2" id="KW-0677">Repeat</keyword>
<name>A0A8K0LB01_9PEZI</name>
<feature type="repeat" description="WD" evidence="3">
    <location>
        <begin position="479"/>
        <end position="518"/>
    </location>
</feature>
<evidence type="ECO:0000256" key="4">
    <source>
        <dbReference type="SAM" id="MobiDB-lite"/>
    </source>
</evidence>
<dbReference type="PROSITE" id="PS00678">
    <property type="entry name" value="WD_REPEATS_1"/>
    <property type="match status" value="3"/>
</dbReference>
<dbReference type="Gene3D" id="1.20.1280.50">
    <property type="match status" value="1"/>
</dbReference>
<dbReference type="PRINTS" id="PR00320">
    <property type="entry name" value="GPROTEINBRPT"/>
</dbReference>
<feature type="region of interest" description="Disordered" evidence="4">
    <location>
        <begin position="126"/>
        <end position="148"/>
    </location>
</feature>
<dbReference type="SMART" id="SM00320">
    <property type="entry name" value="WD40"/>
    <property type="match status" value="7"/>
</dbReference>
<dbReference type="SUPFAM" id="SSF50978">
    <property type="entry name" value="WD40 repeat-like"/>
    <property type="match status" value="1"/>
</dbReference>
<dbReference type="InterPro" id="IPR020472">
    <property type="entry name" value="WD40_PAC1"/>
</dbReference>
<dbReference type="InterPro" id="IPR036047">
    <property type="entry name" value="F-box-like_dom_sf"/>
</dbReference>
<feature type="repeat" description="WD" evidence="3">
    <location>
        <begin position="519"/>
        <end position="558"/>
    </location>
</feature>
<dbReference type="InterPro" id="IPR015943">
    <property type="entry name" value="WD40/YVTN_repeat-like_dom_sf"/>
</dbReference>
<dbReference type="InterPro" id="IPR001680">
    <property type="entry name" value="WD40_rpt"/>
</dbReference>
<dbReference type="Proteomes" id="UP000809789">
    <property type="component" value="Unassembled WGS sequence"/>
</dbReference>
<evidence type="ECO:0008006" key="7">
    <source>
        <dbReference type="Google" id="ProtNLM"/>
    </source>
</evidence>
<evidence type="ECO:0000313" key="5">
    <source>
        <dbReference type="EMBL" id="KAG8631809.1"/>
    </source>
</evidence>
<organism evidence="5 6">
    <name type="scientific">Elsinoe batatas</name>
    <dbReference type="NCBI Taxonomy" id="2601811"/>
    <lineage>
        <taxon>Eukaryota</taxon>
        <taxon>Fungi</taxon>
        <taxon>Dikarya</taxon>
        <taxon>Ascomycota</taxon>
        <taxon>Pezizomycotina</taxon>
        <taxon>Dothideomycetes</taxon>
        <taxon>Dothideomycetidae</taxon>
        <taxon>Myriangiales</taxon>
        <taxon>Elsinoaceae</taxon>
        <taxon>Elsinoe</taxon>
    </lineage>
</organism>
<evidence type="ECO:0000313" key="6">
    <source>
        <dbReference type="Proteomes" id="UP000809789"/>
    </source>
</evidence>